<protein>
    <submittedName>
        <fullName evidence="1">DMXL</fullName>
    </submittedName>
</protein>
<dbReference type="GO" id="GO:0007035">
    <property type="term" value="P:vacuolar acidification"/>
    <property type="evidence" value="ECO:0007669"/>
    <property type="project" value="TreeGrafter"/>
</dbReference>
<evidence type="ECO:0000313" key="1">
    <source>
        <dbReference type="EMBL" id="CAC5419378.1"/>
    </source>
</evidence>
<dbReference type="InterPro" id="IPR036322">
    <property type="entry name" value="WD40_repeat_dom_sf"/>
</dbReference>
<reference evidence="1 2" key="1">
    <citation type="submission" date="2020-06" db="EMBL/GenBank/DDBJ databases">
        <authorList>
            <person name="Li R."/>
            <person name="Bekaert M."/>
        </authorList>
    </citation>
    <scope>NUCLEOTIDE SEQUENCE [LARGE SCALE GENOMIC DNA]</scope>
    <source>
        <strain evidence="2">wild</strain>
    </source>
</reference>
<dbReference type="SMART" id="SM00320">
    <property type="entry name" value="WD40"/>
    <property type="match status" value="4"/>
</dbReference>
<evidence type="ECO:0000313" key="2">
    <source>
        <dbReference type="Proteomes" id="UP000507470"/>
    </source>
</evidence>
<accession>A0A6J8EGF1</accession>
<dbReference type="Gene3D" id="2.130.10.10">
    <property type="entry name" value="YVTN repeat-like/Quinoprotein amine dehydrogenase"/>
    <property type="match status" value="2"/>
</dbReference>
<dbReference type="OrthoDB" id="342131at2759"/>
<dbReference type="SUPFAM" id="SSF50978">
    <property type="entry name" value="WD40 repeat-like"/>
    <property type="match status" value="1"/>
</dbReference>
<name>A0A6J8EGF1_MYTCO</name>
<dbReference type="Proteomes" id="UP000507470">
    <property type="component" value="Unassembled WGS sequence"/>
</dbReference>
<gene>
    <name evidence="1" type="ORF">MCOR_51721</name>
</gene>
<dbReference type="FunFam" id="2.130.10.10:FF:000651">
    <property type="entry name" value="RaBConnectin related"/>
    <property type="match status" value="1"/>
</dbReference>
<dbReference type="PANTHER" id="PTHR13950">
    <property type="entry name" value="RABCONNECTIN-RELATED"/>
    <property type="match status" value="1"/>
</dbReference>
<dbReference type="PANTHER" id="PTHR13950:SF9">
    <property type="entry name" value="RABCONNECTIN-3A"/>
    <property type="match status" value="1"/>
</dbReference>
<dbReference type="InterPro" id="IPR001680">
    <property type="entry name" value="WD40_rpt"/>
</dbReference>
<dbReference type="GO" id="GO:0043291">
    <property type="term" value="C:RAVE complex"/>
    <property type="evidence" value="ECO:0007669"/>
    <property type="project" value="TreeGrafter"/>
</dbReference>
<dbReference type="InterPro" id="IPR015943">
    <property type="entry name" value="WD40/YVTN_repeat-like_dom_sf"/>
</dbReference>
<dbReference type="AlphaFoldDB" id="A0A6J8EGF1"/>
<keyword evidence="2" id="KW-1185">Reference proteome</keyword>
<dbReference type="InterPro" id="IPR052208">
    <property type="entry name" value="DmX-like/RAVE_component"/>
</dbReference>
<proteinExistence type="predicted"/>
<organism evidence="1 2">
    <name type="scientific">Mytilus coruscus</name>
    <name type="common">Sea mussel</name>
    <dbReference type="NCBI Taxonomy" id="42192"/>
    <lineage>
        <taxon>Eukaryota</taxon>
        <taxon>Metazoa</taxon>
        <taxon>Spiralia</taxon>
        <taxon>Lophotrochozoa</taxon>
        <taxon>Mollusca</taxon>
        <taxon>Bivalvia</taxon>
        <taxon>Autobranchia</taxon>
        <taxon>Pteriomorphia</taxon>
        <taxon>Mytilida</taxon>
        <taxon>Mytiloidea</taxon>
        <taxon>Mytilidae</taxon>
        <taxon>Mytilinae</taxon>
        <taxon>Mytilus</taxon>
    </lineage>
</organism>
<dbReference type="Pfam" id="PF00400">
    <property type="entry name" value="WD40"/>
    <property type="match status" value="4"/>
</dbReference>
<dbReference type="EMBL" id="CACVKT020009028">
    <property type="protein sequence ID" value="CAC5419378.1"/>
    <property type="molecule type" value="Genomic_DNA"/>
</dbReference>
<sequence>MFSSQGNKCCVSDSEGDVCLWQVGLGSNFNKPIMSLKCHNKTTSDVAFVGSSSLIATGGHSSESRNVCLWDTLLPPRSSCVHAFTCHEHGCPALVYAPHHQLLISGGRKGEICIFDIRQRQLRHTFQAHDASIRCLAIDLEEDYFVTGSSEGDVKGHQREMLKEVIKGVELGFIFVTGSSEGDVKIWALDAHQLILSFQGEHSKSTFFRNMGSASGVTQVAVSPGHHLFSCGVDGSMKFRALPERDSIVRYWTS</sequence>